<feature type="domain" description="DUS-like FMN-binding" evidence="10">
    <location>
        <begin position="5"/>
        <end position="237"/>
    </location>
</feature>
<keyword evidence="9" id="KW-0547">Nucleotide-binding</keyword>
<dbReference type="STRING" id="1118060.GCA_000311845_01776"/>
<dbReference type="InterPro" id="IPR013785">
    <property type="entry name" value="Aldolase_TIM"/>
</dbReference>
<comment type="cofactor">
    <cofactor evidence="1 7 9">
        <name>FMN</name>
        <dbReference type="ChEBI" id="CHEBI:58210"/>
    </cofactor>
</comment>
<dbReference type="Gene3D" id="3.20.20.70">
    <property type="entry name" value="Aldolase class I"/>
    <property type="match status" value="1"/>
</dbReference>
<reference evidence="12" key="1">
    <citation type="submission" date="2017-04" db="EMBL/GenBank/DDBJ databases">
        <title>Function of individual gut microbiota members based on whole genome sequencing of pure cultures obtained from chicken caecum.</title>
        <authorList>
            <person name="Medvecky M."/>
            <person name="Cejkova D."/>
            <person name="Polansky O."/>
            <person name="Karasova D."/>
            <person name="Kubasova T."/>
            <person name="Cizek A."/>
            <person name="Rychlik I."/>
        </authorList>
    </citation>
    <scope>NUCLEOTIDE SEQUENCE [LARGE SCALE GENOMIC DNA]</scope>
    <source>
        <strain evidence="12">An70</strain>
    </source>
</reference>
<dbReference type="InterPro" id="IPR001269">
    <property type="entry name" value="DUS_fam"/>
</dbReference>
<keyword evidence="4 7" id="KW-0819">tRNA processing</keyword>
<dbReference type="InterPro" id="IPR018517">
    <property type="entry name" value="tRNA_hU_synthase_CS"/>
</dbReference>
<keyword evidence="6 7" id="KW-0560">Oxidoreductase</keyword>
<evidence type="ECO:0000256" key="3">
    <source>
        <dbReference type="ARBA" id="ARBA00022643"/>
    </source>
</evidence>
<keyword evidence="3 7" id="KW-0288">FMN</keyword>
<dbReference type="PROSITE" id="PS01136">
    <property type="entry name" value="UPF0034"/>
    <property type="match status" value="1"/>
</dbReference>
<dbReference type="Pfam" id="PF01207">
    <property type="entry name" value="Dus"/>
    <property type="match status" value="1"/>
</dbReference>
<dbReference type="GO" id="GO:0050660">
    <property type="term" value="F:flavin adenine dinucleotide binding"/>
    <property type="evidence" value="ECO:0007669"/>
    <property type="project" value="InterPro"/>
</dbReference>
<dbReference type="SUPFAM" id="SSF51395">
    <property type="entry name" value="FMN-linked oxidoreductases"/>
    <property type="match status" value="1"/>
</dbReference>
<dbReference type="EC" id="1.3.1.-" evidence="7"/>
<evidence type="ECO:0000256" key="7">
    <source>
        <dbReference type="PIRNR" id="PIRNR006621"/>
    </source>
</evidence>
<dbReference type="AlphaFoldDB" id="A0A1Y3UCD2"/>
<dbReference type="Proteomes" id="UP000196560">
    <property type="component" value="Unassembled WGS sequence"/>
</dbReference>
<keyword evidence="2 7" id="KW-0285">Flavoprotein</keyword>
<evidence type="ECO:0000256" key="4">
    <source>
        <dbReference type="ARBA" id="ARBA00022694"/>
    </source>
</evidence>
<dbReference type="PANTHER" id="PTHR45846:SF1">
    <property type="entry name" value="TRNA-DIHYDROURIDINE(47) SYNTHASE [NAD(P)(+)]-LIKE"/>
    <property type="match status" value="1"/>
</dbReference>
<comment type="function">
    <text evidence="7">Catalyzes the synthesis of 5,6-dihydrouridine (D), a modified base found in the D-loop of most tRNAs, via the reduction of the C5-C6 double bond in target uridines.</text>
</comment>
<dbReference type="eggNOG" id="COG0042">
    <property type="taxonomic scope" value="Bacteria"/>
</dbReference>
<gene>
    <name evidence="11" type="ORF">B5G21_01855</name>
</gene>
<comment type="similarity">
    <text evidence="7">Belongs to the dus family.</text>
</comment>
<feature type="binding site" evidence="9">
    <location>
        <position position="134"/>
    </location>
    <ligand>
        <name>FMN</name>
        <dbReference type="ChEBI" id="CHEBI:58210"/>
    </ligand>
</feature>
<evidence type="ECO:0000256" key="8">
    <source>
        <dbReference type="PIRSR" id="PIRSR006621-1"/>
    </source>
</evidence>
<sequence>MIFSLAPMEGITGSVFRRVHAECFGALDRYYTPFLAPPQVGSSFGGKAYKEVDPERNQGLDVVPQLLTNDADKFVWATQVLADMGYAEVNLNLGCPSGTVVAKGRGAGFLRNLGELEGFLQEVCDRSRLPISVKTRVGVLEDAEYEKILELYCRFPLQELIVHPRVQKDRYQGVPRLELYGETLRRAPFPVAYNGDIFGTDDMAALLEAYPETRHVMLGRGILSNPALARMLNGGQAATAAELKHFHDKLFCAYEEEIGGNAVFRMKEWWSYAKYSFADPQVVHRAVRKARKVGEYEEAVERVFQTQGLSAEPRFGGF</sequence>
<feature type="binding site" evidence="9">
    <location>
        <position position="65"/>
    </location>
    <ligand>
        <name>FMN</name>
        <dbReference type="ChEBI" id="CHEBI:58210"/>
    </ligand>
</feature>
<dbReference type="PANTHER" id="PTHR45846">
    <property type="entry name" value="TRNA-DIHYDROURIDINE(47) SYNTHASE [NAD(P)(+)]-LIKE"/>
    <property type="match status" value="1"/>
</dbReference>
<keyword evidence="12" id="KW-1185">Reference proteome</keyword>
<accession>A0A1Y3UCD2</accession>
<proteinExistence type="inferred from homology"/>
<feature type="active site" description="Proton donor" evidence="8">
    <location>
        <position position="95"/>
    </location>
</feature>
<dbReference type="RefSeq" id="WP_087185807.1">
    <property type="nucleotide sequence ID" value="NZ_DBFZFG010000016.1"/>
</dbReference>
<feature type="binding site" evidence="9">
    <location>
        <position position="163"/>
    </location>
    <ligand>
        <name>FMN</name>
        <dbReference type="ChEBI" id="CHEBI:58210"/>
    </ligand>
</feature>
<name>A0A1Y3UCD2_9ACTN</name>
<evidence type="ECO:0000256" key="1">
    <source>
        <dbReference type="ARBA" id="ARBA00001917"/>
    </source>
</evidence>
<dbReference type="EMBL" id="NFHO01000002">
    <property type="protein sequence ID" value="OUN44049.1"/>
    <property type="molecule type" value="Genomic_DNA"/>
</dbReference>
<evidence type="ECO:0000256" key="5">
    <source>
        <dbReference type="ARBA" id="ARBA00022857"/>
    </source>
</evidence>
<dbReference type="GO" id="GO:0003723">
    <property type="term" value="F:RNA binding"/>
    <property type="evidence" value="ECO:0007669"/>
    <property type="project" value="TreeGrafter"/>
</dbReference>
<evidence type="ECO:0000313" key="12">
    <source>
        <dbReference type="Proteomes" id="UP000196560"/>
    </source>
</evidence>
<dbReference type="InterPro" id="IPR035587">
    <property type="entry name" value="DUS-like_FMN-bd"/>
</dbReference>
<dbReference type="GO" id="GO:0017150">
    <property type="term" value="F:tRNA dihydrouridine synthase activity"/>
    <property type="evidence" value="ECO:0007669"/>
    <property type="project" value="InterPro"/>
</dbReference>
<organism evidence="11 12">
    <name type="scientific">Enorma massiliensis</name>
    <dbReference type="NCBI Taxonomy" id="1472761"/>
    <lineage>
        <taxon>Bacteria</taxon>
        <taxon>Bacillati</taxon>
        <taxon>Actinomycetota</taxon>
        <taxon>Coriobacteriia</taxon>
        <taxon>Coriobacteriales</taxon>
        <taxon>Coriobacteriaceae</taxon>
        <taxon>Enorma</taxon>
    </lineage>
</organism>
<evidence type="ECO:0000256" key="6">
    <source>
        <dbReference type="ARBA" id="ARBA00023002"/>
    </source>
</evidence>
<evidence type="ECO:0000313" key="11">
    <source>
        <dbReference type="EMBL" id="OUN44049.1"/>
    </source>
</evidence>
<evidence type="ECO:0000259" key="10">
    <source>
        <dbReference type="Pfam" id="PF01207"/>
    </source>
</evidence>
<dbReference type="PIRSF" id="PIRSF006621">
    <property type="entry name" value="Dus"/>
    <property type="match status" value="1"/>
</dbReference>
<evidence type="ECO:0000256" key="9">
    <source>
        <dbReference type="PIRSR" id="PIRSR006621-2"/>
    </source>
</evidence>
<comment type="caution">
    <text evidence="11">The sequence shown here is derived from an EMBL/GenBank/DDBJ whole genome shotgun (WGS) entry which is preliminary data.</text>
</comment>
<keyword evidence="5" id="KW-0521">NADP</keyword>
<evidence type="ECO:0000256" key="2">
    <source>
        <dbReference type="ARBA" id="ARBA00022630"/>
    </source>
</evidence>
<protein>
    <recommendedName>
        <fullName evidence="7">tRNA-dihydrouridine synthase</fullName>
        <ecNumber evidence="7">1.3.1.-</ecNumber>
    </recommendedName>
</protein>
<dbReference type="CDD" id="cd02801">
    <property type="entry name" value="DUS_like_FMN"/>
    <property type="match status" value="1"/>
</dbReference>
<feature type="binding site" evidence="9">
    <location>
        <begin position="219"/>
        <end position="220"/>
    </location>
    <ligand>
        <name>FMN</name>
        <dbReference type="ChEBI" id="CHEBI:58210"/>
    </ligand>
</feature>